<keyword evidence="3" id="KW-0645">Protease</keyword>
<dbReference type="SUPFAM" id="SSF63411">
    <property type="entry name" value="LuxS/MPP-like metallohydrolase"/>
    <property type="match status" value="4"/>
</dbReference>
<dbReference type="PANTHER" id="PTHR43690">
    <property type="entry name" value="NARDILYSIN"/>
    <property type="match status" value="1"/>
</dbReference>
<evidence type="ECO:0000256" key="6">
    <source>
        <dbReference type="ARBA" id="ARBA00022833"/>
    </source>
</evidence>
<dbReference type="InterPro" id="IPR011249">
    <property type="entry name" value="Metalloenz_LuxS/M16"/>
</dbReference>
<evidence type="ECO:0000259" key="9">
    <source>
        <dbReference type="Pfam" id="PF00675"/>
    </source>
</evidence>
<evidence type="ECO:0000256" key="8">
    <source>
        <dbReference type="RuleBase" id="RU004447"/>
    </source>
</evidence>
<evidence type="ECO:0000256" key="4">
    <source>
        <dbReference type="ARBA" id="ARBA00022723"/>
    </source>
</evidence>
<dbReference type="PANTHER" id="PTHR43690:SF34">
    <property type="entry name" value="ZINC PROTEASE PQQL-LIKE"/>
    <property type="match status" value="1"/>
</dbReference>
<dbReference type="STRING" id="946077.W5A_00185"/>
<dbReference type="PROSITE" id="PS00143">
    <property type="entry name" value="INSULINASE"/>
    <property type="match status" value="1"/>
</dbReference>
<keyword evidence="7" id="KW-0482">Metalloprotease</keyword>
<accession>I0WJ28</accession>
<name>I0WJ28_9FLAO</name>
<evidence type="ECO:0000313" key="12">
    <source>
        <dbReference type="Proteomes" id="UP000005938"/>
    </source>
</evidence>
<evidence type="ECO:0000256" key="5">
    <source>
        <dbReference type="ARBA" id="ARBA00022801"/>
    </source>
</evidence>
<dbReference type="GO" id="GO:0004222">
    <property type="term" value="F:metalloendopeptidase activity"/>
    <property type="evidence" value="ECO:0007669"/>
    <property type="project" value="InterPro"/>
</dbReference>
<keyword evidence="6" id="KW-0862">Zinc</keyword>
<dbReference type="EMBL" id="AJJU01000002">
    <property type="protein sequence ID" value="EID76394.1"/>
    <property type="molecule type" value="Genomic_DNA"/>
</dbReference>
<dbReference type="Proteomes" id="UP000005938">
    <property type="component" value="Unassembled WGS sequence"/>
</dbReference>
<organism evidence="11 12">
    <name type="scientific">Imtechella halotolerans K1</name>
    <dbReference type="NCBI Taxonomy" id="946077"/>
    <lineage>
        <taxon>Bacteria</taxon>
        <taxon>Pseudomonadati</taxon>
        <taxon>Bacteroidota</taxon>
        <taxon>Flavobacteriia</taxon>
        <taxon>Flavobacteriales</taxon>
        <taxon>Flavobacteriaceae</taxon>
        <taxon>Imtechella</taxon>
    </lineage>
</organism>
<evidence type="ECO:0000256" key="7">
    <source>
        <dbReference type="ARBA" id="ARBA00023049"/>
    </source>
</evidence>
<dbReference type="InterPro" id="IPR007863">
    <property type="entry name" value="Peptidase_M16_C"/>
</dbReference>
<evidence type="ECO:0000256" key="2">
    <source>
        <dbReference type="ARBA" id="ARBA00007261"/>
    </source>
</evidence>
<dbReference type="Pfam" id="PF00675">
    <property type="entry name" value="Peptidase_M16"/>
    <property type="match status" value="1"/>
</dbReference>
<protein>
    <submittedName>
        <fullName evidence="11">Peptidase M16 domain-containing protein</fullName>
    </submittedName>
</protein>
<comment type="caution">
    <text evidence="11">The sequence shown here is derived from an EMBL/GenBank/DDBJ whole genome shotgun (WGS) entry which is preliminary data.</text>
</comment>
<dbReference type="eggNOG" id="COG0612">
    <property type="taxonomic scope" value="Bacteria"/>
</dbReference>
<dbReference type="OrthoDB" id="9811314at2"/>
<evidence type="ECO:0000313" key="11">
    <source>
        <dbReference type="EMBL" id="EID76394.1"/>
    </source>
</evidence>
<sequence length="939" mass="107125">MNKFIQTLIALVAILMLLPAIMTGQGYNSPIPIDNTVVHGKLQNGLTYYIKHNAQTQHKAELRLVLNVGSTLETDAQQGIAHFLEHMAFNGTKHFKKNDLIKYLESLGVQFGADLNAHTGFDETVYKLTLPTNNETVFDNGLQILRDWADGITLDEIDIDEERGVIIEEMRGRLTGPQRLFTNYIPLLVNDARHAYRFPIGKEDVVKNAPYSEFKNFYDTWYRPDLMSVIIVGDINVEETKNKIVEYFGGMEMPVNAKDRQYYNIPDHEGIKVGVFKDKEVENVQLYVYFKKEDKPVLTLGDYREQLIERLFSGMLNQRILEEMEKGEAPLFKVSAGIGRMLANKDAYHITASLNENNIYDGVIFALQEGERVRRFGFTQPELDRYKEQLLNLADLNRMEEGKINSRTYVEQYVDHFTFNTPVPGNEFIYHFYKSNLPEISLDEVNAIAQKWIVKDNVSLVLTGPESPKVAYPTEGELIDLLQSFDKVELDPYVDELAKNKIMEDLPKVGEILATKYNQDLNITELILENGVTVILKPTLLQNSIVNMSGFRDGGSSLAEDKDYVSARYAGEIINESGVNGISKSGINKLTMGKAVKIRPFINFYEELISGASATADIETLLQLTHLYFTNPNKDERVFELYKDKQIAMVQNDGINPSNYFFKQIAIETSGNHLRAVPLSSNQIVEELDLEKSVSFYNERFSSAFGFTFIFVGNFDIEKIKPLIAQYIASLPGHQIATKSKDIGLRYTQGNNKVYFKGTEAKADVQLRFNGGIRIDEDTEDMMNALASLVKLKLYEELREKRGGVYGVRVSGFATEIPYEWYRQSIEFTCDPSNVETLIKATMDVIEKIKDEGVAQTDVVKIQEAMLKRAEEALQNNGMWASRIKESYKYKRDLKKVLYDMSFIENLSARDLQKWARKYLTEKQFSRFVLLPEGSKDLN</sequence>
<keyword evidence="5" id="KW-0378">Hydrolase</keyword>
<dbReference type="AlphaFoldDB" id="I0WJ28"/>
<dbReference type="PATRIC" id="fig|946077.3.peg.38"/>
<comment type="similarity">
    <text evidence="2 8">Belongs to the peptidase M16 family.</text>
</comment>
<feature type="domain" description="Peptidase M16 C-terminal" evidence="10">
    <location>
        <begin position="211"/>
        <end position="390"/>
    </location>
</feature>
<dbReference type="Gene3D" id="3.30.830.10">
    <property type="entry name" value="Metalloenzyme, LuxS/M16 peptidase-like"/>
    <property type="match status" value="4"/>
</dbReference>
<dbReference type="RefSeq" id="WP_008236154.1">
    <property type="nucleotide sequence ID" value="NZ_AJJU01000002.1"/>
</dbReference>
<dbReference type="InterPro" id="IPR001431">
    <property type="entry name" value="Pept_M16_Zn_BS"/>
</dbReference>
<proteinExistence type="inferred from homology"/>
<dbReference type="Pfam" id="PF05193">
    <property type="entry name" value="Peptidase_M16_C"/>
    <property type="match status" value="2"/>
</dbReference>
<dbReference type="GO" id="GO:0046872">
    <property type="term" value="F:metal ion binding"/>
    <property type="evidence" value="ECO:0007669"/>
    <property type="project" value="UniProtKB-KW"/>
</dbReference>
<evidence type="ECO:0000256" key="1">
    <source>
        <dbReference type="ARBA" id="ARBA00001947"/>
    </source>
</evidence>
<feature type="domain" description="Peptidase M16 N-terminal" evidence="9">
    <location>
        <begin position="52"/>
        <end position="171"/>
    </location>
</feature>
<gene>
    <name evidence="11" type="ORF">W5A_00185</name>
</gene>
<keyword evidence="4" id="KW-0479">Metal-binding</keyword>
<dbReference type="GO" id="GO:0006508">
    <property type="term" value="P:proteolysis"/>
    <property type="evidence" value="ECO:0007669"/>
    <property type="project" value="UniProtKB-KW"/>
</dbReference>
<feature type="domain" description="Peptidase M16 C-terminal" evidence="10">
    <location>
        <begin position="689"/>
        <end position="865"/>
    </location>
</feature>
<dbReference type="InterPro" id="IPR050626">
    <property type="entry name" value="Peptidase_M16"/>
</dbReference>
<evidence type="ECO:0000259" key="10">
    <source>
        <dbReference type="Pfam" id="PF05193"/>
    </source>
</evidence>
<dbReference type="InterPro" id="IPR011765">
    <property type="entry name" value="Pept_M16_N"/>
</dbReference>
<keyword evidence="12" id="KW-1185">Reference proteome</keyword>
<reference evidence="11 12" key="1">
    <citation type="journal article" date="2012" name="J. Bacteriol.">
        <title>Genome Sequence of the Halotolerant Bacterium Imtechella halotolerans K1T.</title>
        <authorList>
            <person name="Kumar S."/>
            <person name="Vikram S."/>
            <person name="Subramanian S."/>
            <person name="Raghava G.P."/>
            <person name="Pinnaka A.K."/>
        </authorList>
    </citation>
    <scope>NUCLEOTIDE SEQUENCE [LARGE SCALE GENOMIC DNA]</scope>
    <source>
        <strain evidence="11 12">K1</strain>
    </source>
</reference>
<comment type="cofactor">
    <cofactor evidence="1">
        <name>Zn(2+)</name>
        <dbReference type="ChEBI" id="CHEBI:29105"/>
    </cofactor>
</comment>
<evidence type="ECO:0000256" key="3">
    <source>
        <dbReference type="ARBA" id="ARBA00022670"/>
    </source>
</evidence>